<comment type="catalytic activity">
    <reaction evidence="5">
        <text>D-xylose + NADP(+) = D-xylono-1,5-lactone + NADPH + H(+)</text>
        <dbReference type="Rhea" id="RHEA:22000"/>
        <dbReference type="ChEBI" id="CHEBI:15378"/>
        <dbReference type="ChEBI" id="CHEBI:15867"/>
        <dbReference type="ChEBI" id="CHEBI:53455"/>
        <dbReference type="ChEBI" id="CHEBI:57783"/>
        <dbReference type="ChEBI" id="CHEBI:58349"/>
        <dbReference type="EC" id="1.1.1.179"/>
    </reaction>
</comment>
<proteinExistence type="inferred from homology"/>
<dbReference type="GO" id="GO:0000166">
    <property type="term" value="F:nucleotide binding"/>
    <property type="evidence" value="ECO:0007669"/>
    <property type="project" value="InterPro"/>
</dbReference>
<dbReference type="AlphaFoldDB" id="A0AA39QUF0"/>
<comment type="similarity">
    <text evidence="1">Belongs to the Gfo/Idh/MocA family.</text>
</comment>
<accession>A0AA39QUF0</accession>
<dbReference type="SUPFAM" id="SSF51735">
    <property type="entry name" value="NAD(P)-binding Rossmann-fold domains"/>
    <property type="match status" value="1"/>
</dbReference>
<dbReference type="Pfam" id="PF01408">
    <property type="entry name" value="GFO_IDH_MocA"/>
    <property type="match status" value="1"/>
</dbReference>
<dbReference type="EMBL" id="JAFEKC020000021">
    <property type="protein sequence ID" value="KAK0508056.1"/>
    <property type="molecule type" value="Genomic_DNA"/>
</dbReference>
<dbReference type="InterPro" id="IPR000683">
    <property type="entry name" value="Gfo/Idh/MocA-like_OxRdtase_N"/>
</dbReference>
<dbReference type="GO" id="GO:0047837">
    <property type="term" value="F:D-xylose 1-dehydrogenase (NADP+) activity"/>
    <property type="evidence" value="ECO:0007669"/>
    <property type="project" value="UniProtKB-EC"/>
</dbReference>
<evidence type="ECO:0000313" key="8">
    <source>
        <dbReference type="EMBL" id="KAK0508056.1"/>
    </source>
</evidence>
<dbReference type="EC" id="1.1.1.179" evidence="3"/>
<reference evidence="8" key="1">
    <citation type="submission" date="2023-03" db="EMBL/GenBank/DDBJ databases">
        <title>Complete genome of Cladonia borealis.</title>
        <authorList>
            <person name="Park H."/>
        </authorList>
    </citation>
    <scope>NUCLEOTIDE SEQUENCE</scope>
    <source>
        <strain evidence="8">ANT050790</strain>
    </source>
</reference>
<dbReference type="Gene3D" id="3.30.360.10">
    <property type="entry name" value="Dihydrodipicolinate Reductase, domain 2"/>
    <property type="match status" value="1"/>
</dbReference>
<evidence type="ECO:0000256" key="5">
    <source>
        <dbReference type="ARBA" id="ARBA00049233"/>
    </source>
</evidence>
<sequence>MSSPYTIRWGILATGGIAEKFTKDLLLDPSTRQVSDVKHAVAAAASSSSASRAKQFLETCKCPSSAKAYGSYEELVKDPDVDIIYVATPHSHHYQNTMLCLLNGKHVLCEKAFTVNAAQAKKLVETAKEKKLFLMEAVWTRFFPLSIQIRKMIEDGTIGSVHRVIADLSFGQDVENTWGADGAKHRMVNMDLAGGALLDLGIYPLTWCFQTIYHTVPAAQRKPPTVTASIERYTTGADEKTSMILSFPSAPHGKHTAHAIALTNFRVATDPDGHYTSGPAIRIQGTKGEIQVSGPAFRPTHYRFIPAEEDIDPQRVRQGQNPKVKEYDCPIPGQGMFWEADECARCVRDGKLESEGMGWEESVVIMETMDEVRRQGGVKYPETIETTEYPVSL</sequence>
<dbReference type="SUPFAM" id="SSF55347">
    <property type="entry name" value="Glyceraldehyde-3-phosphate dehydrogenase-like, C-terminal domain"/>
    <property type="match status" value="1"/>
</dbReference>
<keyword evidence="9" id="KW-1185">Reference proteome</keyword>
<feature type="domain" description="GFO/IDH/MocA-like oxidoreductase" evidence="7">
    <location>
        <begin position="148"/>
        <end position="290"/>
    </location>
</feature>
<comment type="caution">
    <text evidence="8">The sequence shown here is derived from an EMBL/GenBank/DDBJ whole genome shotgun (WGS) entry which is preliminary data.</text>
</comment>
<name>A0AA39QUF0_9LECA</name>
<dbReference type="Proteomes" id="UP001166286">
    <property type="component" value="Unassembled WGS sequence"/>
</dbReference>
<dbReference type="PANTHER" id="PTHR22604:SF115">
    <property type="entry name" value="DIHYDRODIOL DEHYDROGENASE, PUTATIVE (AFU_ORTHOLOGUE AFUA_1G07520)-RELATED"/>
    <property type="match status" value="1"/>
</dbReference>
<dbReference type="PANTHER" id="PTHR22604">
    <property type="entry name" value="OXIDOREDUCTASES"/>
    <property type="match status" value="1"/>
</dbReference>
<evidence type="ECO:0000256" key="2">
    <source>
        <dbReference type="ARBA" id="ARBA00023002"/>
    </source>
</evidence>
<dbReference type="Pfam" id="PF22725">
    <property type="entry name" value="GFO_IDH_MocA_C3"/>
    <property type="match status" value="1"/>
</dbReference>
<keyword evidence="2" id="KW-0560">Oxidoreductase</keyword>
<evidence type="ECO:0000256" key="4">
    <source>
        <dbReference type="ARBA" id="ARBA00042988"/>
    </source>
</evidence>
<protein>
    <recommendedName>
        <fullName evidence="3">D-xylose 1-dehydrogenase (NADP(+), D-xylono-1,5-lactone-forming)</fullName>
        <ecNumber evidence="3">1.1.1.179</ecNumber>
    </recommendedName>
    <alternativeName>
        <fullName evidence="4">D-xylose-NADP dehydrogenase</fullName>
    </alternativeName>
</protein>
<evidence type="ECO:0000256" key="3">
    <source>
        <dbReference type="ARBA" id="ARBA00038984"/>
    </source>
</evidence>
<organism evidence="8 9">
    <name type="scientific">Cladonia borealis</name>
    <dbReference type="NCBI Taxonomy" id="184061"/>
    <lineage>
        <taxon>Eukaryota</taxon>
        <taxon>Fungi</taxon>
        <taxon>Dikarya</taxon>
        <taxon>Ascomycota</taxon>
        <taxon>Pezizomycotina</taxon>
        <taxon>Lecanoromycetes</taxon>
        <taxon>OSLEUM clade</taxon>
        <taxon>Lecanoromycetidae</taxon>
        <taxon>Lecanorales</taxon>
        <taxon>Lecanorineae</taxon>
        <taxon>Cladoniaceae</taxon>
        <taxon>Cladonia</taxon>
    </lineage>
</organism>
<feature type="domain" description="Gfo/Idh/MocA-like oxidoreductase N-terminal" evidence="6">
    <location>
        <begin position="7"/>
        <end position="135"/>
    </location>
</feature>
<gene>
    <name evidence="8" type="ORF">JMJ35_009140</name>
</gene>
<evidence type="ECO:0000259" key="6">
    <source>
        <dbReference type="Pfam" id="PF01408"/>
    </source>
</evidence>
<dbReference type="InterPro" id="IPR055170">
    <property type="entry name" value="GFO_IDH_MocA-like_dom"/>
</dbReference>
<dbReference type="InterPro" id="IPR036291">
    <property type="entry name" value="NAD(P)-bd_dom_sf"/>
</dbReference>
<evidence type="ECO:0000313" key="9">
    <source>
        <dbReference type="Proteomes" id="UP001166286"/>
    </source>
</evidence>
<evidence type="ECO:0000256" key="1">
    <source>
        <dbReference type="ARBA" id="ARBA00010928"/>
    </source>
</evidence>
<dbReference type="Gene3D" id="3.40.50.720">
    <property type="entry name" value="NAD(P)-binding Rossmann-like Domain"/>
    <property type="match status" value="1"/>
</dbReference>
<dbReference type="InterPro" id="IPR050984">
    <property type="entry name" value="Gfo/Idh/MocA_domain"/>
</dbReference>
<evidence type="ECO:0000259" key="7">
    <source>
        <dbReference type="Pfam" id="PF22725"/>
    </source>
</evidence>